<proteinExistence type="inferred from homology"/>
<reference evidence="10 11" key="1">
    <citation type="submission" date="2020-08" db="EMBL/GenBank/DDBJ databases">
        <title>Sphingobacterium sp. DN04309 isolated from aquaculture water.</title>
        <authorList>
            <person name="Zhang M."/>
        </authorList>
    </citation>
    <scope>NUCLEOTIDE SEQUENCE [LARGE SCALE GENOMIC DNA]</scope>
    <source>
        <strain evidence="10 11">DN04309</strain>
    </source>
</reference>
<feature type="domain" description="TonB-dependent receptor plug" evidence="9">
    <location>
        <begin position="118"/>
        <end position="223"/>
    </location>
</feature>
<dbReference type="Gene3D" id="2.170.130.10">
    <property type="entry name" value="TonB-dependent receptor, plug domain"/>
    <property type="match status" value="1"/>
</dbReference>
<dbReference type="InterPro" id="IPR023996">
    <property type="entry name" value="TonB-dep_OMP_SusC/RagA"/>
</dbReference>
<keyword evidence="3 7" id="KW-1134">Transmembrane beta strand</keyword>
<protein>
    <submittedName>
        <fullName evidence="10">SusC/RagA family TonB-linked outer membrane protein</fullName>
    </submittedName>
</protein>
<evidence type="ECO:0000256" key="7">
    <source>
        <dbReference type="PROSITE-ProRule" id="PRU01360"/>
    </source>
</evidence>
<comment type="subcellular location">
    <subcellularLocation>
        <location evidence="1 7">Cell outer membrane</location>
        <topology evidence="1 7">Multi-pass membrane protein</topology>
    </subcellularLocation>
</comment>
<dbReference type="NCBIfam" id="TIGR04056">
    <property type="entry name" value="OMP_RagA_SusC"/>
    <property type="match status" value="1"/>
</dbReference>
<dbReference type="SUPFAM" id="SSF56935">
    <property type="entry name" value="Porins"/>
    <property type="match status" value="1"/>
</dbReference>
<evidence type="ECO:0000256" key="3">
    <source>
        <dbReference type="ARBA" id="ARBA00022452"/>
    </source>
</evidence>
<dbReference type="Pfam" id="PF13715">
    <property type="entry name" value="CarbopepD_reg_2"/>
    <property type="match status" value="1"/>
</dbReference>
<dbReference type="Pfam" id="PF07715">
    <property type="entry name" value="Plug"/>
    <property type="match status" value="1"/>
</dbReference>
<evidence type="ECO:0000256" key="4">
    <source>
        <dbReference type="ARBA" id="ARBA00022692"/>
    </source>
</evidence>
<evidence type="ECO:0000256" key="1">
    <source>
        <dbReference type="ARBA" id="ARBA00004571"/>
    </source>
</evidence>
<keyword evidence="11" id="KW-1185">Reference proteome</keyword>
<evidence type="ECO:0000259" key="9">
    <source>
        <dbReference type="Pfam" id="PF07715"/>
    </source>
</evidence>
<dbReference type="InterPro" id="IPR037066">
    <property type="entry name" value="Plug_dom_sf"/>
</dbReference>
<feature type="chain" id="PRO_5046147259" evidence="8">
    <location>
        <begin position="22"/>
        <end position="985"/>
    </location>
</feature>
<dbReference type="Gene3D" id="2.40.170.20">
    <property type="entry name" value="TonB-dependent receptor, beta-barrel domain"/>
    <property type="match status" value="1"/>
</dbReference>
<gene>
    <name evidence="10" type="ORF">H8B04_01355</name>
</gene>
<dbReference type="InterPro" id="IPR023997">
    <property type="entry name" value="TonB-dep_OMP_SusC/RagA_CS"/>
</dbReference>
<evidence type="ECO:0000256" key="5">
    <source>
        <dbReference type="ARBA" id="ARBA00023136"/>
    </source>
</evidence>
<evidence type="ECO:0000256" key="6">
    <source>
        <dbReference type="ARBA" id="ARBA00023237"/>
    </source>
</evidence>
<dbReference type="InterPro" id="IPR012910">
    <property type="entry name" value="Plug_dom"/>
</dbReference>
<evidence type="ECO:0000256" key="2">
    <source>
        <dbReference type="ARBA" id="ARBA00022448"/>
    </source>
</evidence>
<organism evidence="10 11">
    <name type="scientific">Sphingobacterium litopenaei</name>
    <dbReference type="NCBI Taxonomy" id="2763500"/>
    <lineage>
        <taxon>Bacteria</taxon>
        <taxon>Pseudomonadati</taxon>
        <taxon>Bacteroidota</taxon>
        <taxon>Sphingobacteriia</taxon>
        <taxon>Sphingobacteriales</taxon>
        <taxon>Sphingobacteriaceae</taxon>
        <taxon>Sphingobacterium</taxon>
    </lineage>
</organism>
<evidence type="ECO:0000313" key="11">
    <source>
        <dbReference type="Proteomes" id="UP000651271"/>
    </source>
</evidence>
<comment type="similarity">
    <text evidence="7">Belongs to the TonB-dependent receptor family.</text>
</comment>
<name>A0ABR7YAA6_9SPHI</name>
<keyword evidence="8" id="KW-0732">Signal</keyword>
<dbReference type="RefSeq" id="WP_190301214.1">
    <property type="nucleotide sequence ID" value="NZ_JACOIJ010000002.1"/>
</dbReference>
<keyword evidence="2 7" id="KW-0813">Transport</keyword>
<dbReference type="InterPro" id="IPR039426">
    <property type="entry name" value="TonB-dep_rcpt-like"/>
</dbReference>
<dbReference type="PROSITE" id="PS52016">
    <property type="entry name" value="TONB_DEPENDENT_REC_3"/>
    <property type="match status" value="1"/>
</dbReference>
<feature type="signal peptide" evidence="8">
    <location>
        <begin position="1"/>
        <end position="21"/>
    </location>
</feature>
<sequence>MKQKLLSTMFAMTCVTSLSFAQTREVSGLVTSSDGTPISGASISIVGTNTATQTDGSGRFKISAPAGATLNVSFIGYVSQRVSIGNSSNLTIALQPNDQSLDEVVVIGYGSGRSIGSIVGSKTSITAKDIEGRPNANAIEALQGKIPGLSVLTSNGEPSATQSIRLHGSGSLGASSTPLFVVDGIPTDAGAIVSTNPDDWESITVLKDAAATSIYGARAANGVVYFKSKQGKIGERGTITARVQKGVNDLASRKHIEGFMTTPELLSFWVETGYRTQAQVDAIVEQWGDDTFDWGKYYYRENTGIGQYDINFSGGSSKTTYFISGSYYDQEGVMYRSGYTRGTLRSNLTTKVNDWVRLGLNLAGDQDKRESNGWGSNNTNGGLSLLAQPFYSAIDEDGNDYYDMVIPGLGRYSPKYLADMQPSVGTNQSFNPTAFLEVTPIKGLTLKSQGGMDYYNYRSSALRYPSYLGAVGNGTNSQSWSQGVQLTFTNTVDYRTLFDDIHDFSILLGQESTKYVNEGFSASGSGLTDDRLLLLGNTVAAGRGVGSSKSEYAYNSFFGRLGYSYESRYYLDFTLRNDASSRFGKNNRNATFWAIGGMWDVKKESFLSDVDWLNELRIKASIGTQGNSAIGNYQALATVGSIQYDSQPAWGVSSPGNPNLAWEEQTKTTVGVAGALFNRVNFNVEFYNRTTKNMLVSVPYPYSSGWSDITSNVGSLKNTGVDLELSFNVFKSPDYYFTPFINLNYNKQKITELFQGKEYWIIPNTGVSWAVGKPVEFFYPMQAGVNPETGLMQWYVPGEDITKTNNDPSNVTSTFNATALNQSTGLERYAPFIGGFGFASGYKDIFFDMDFVFNKGKYMINNDMYFFANPYNFAGYNQSKDVMDYWKNPGDVTKYPKYGRVNQFDDGLLEDASFLRLKNIRVGYNLPKSLLSKQNFFRGARLYYVGRNLFTSTKYRGPDPEIDSNLGLGVNPNTKQSLFGIELQF</sequence>
<evidence type="ECO:0000313" key="10">
    <source>
        <dbReference type="EMBL" id="MBD1428220.1"/>
    </source>
</evidence>
<dbReference type="SUPFAM" id="SSF49464">
    <property type="entry name" value="Carboxypeptidase regulatory domain-like"/>
    <property type="match status" value="1"/>
</dbReference>
<evidence type="ECO:0000256" key="8">
    <source>
        <dbReference type="SAM" id="SignalP"/>
    </source>
</evidence>
<dbReference type="Gene3D" id="2.60.40.1120">
    <property type="entry name" value="Carboxypeptidase-like, regulatory domain"/>
    <property type="match status" value="1"/>
</dbReference>
<dbReference type="InterPro" id="IPR008969">
    <property type="entry name" value="CarboxyPept-like_regulatory"/>
</dbReference>
<accession>A0ABR7YAA6</accession>
<keyword evidence="4 7" id="KW-0812">Transmembrane</keyword>
<comment type="caution">
    <text evidence="10">The sequence shown here is derived from an EMBL/GenBank/DDBJ whole genome shotgun (WGS) entry which is preliminary data.</text>
</comment>
<dbReference type="EMBL" id="JACOIJ010000002">
    <property type="protein sequence ID" value="MBD1428220.1"/>
    <property type="molecule type" value="Genomic_DNA"/>
</dbReference>
<keyword evidence="6 7" id="KW-0998">Cell outer membrane</keyword>
<dbReference type="InterPro" id="IPR036942">
    <property type="entry name" value="Beta-barrel_TonB_sf"/>
</dbReference>
<keyword evidence="5 7" id="KW-0472">Membrane</keyword>
<dbReference type="Proteomes" id="UP000651271">
    <property type="component" value="Unassembled WGS sequence"/>
</dbReference>
<dbReference type="NCBIfam" id="TIGR04057">
    <property type="entry name" value="SusC_RagA_signa"/>
    <property type="match status" value="1"/>
</dbReference>